<protein>
    <recommendedName>
        <fullName evidence="1">Transposase Tc5 C-terminal domain-containing protein</fullName>
    </recommendedName>
</protein>
<proteinExistence type="predicted"/>
<dbReference type="Pfam" id="PF04236">
    <property type="entry name" value="Transp_Tc5_C"/>
    <property type="match status" value="1"/>
</dbReference>
<feature type="non-terminal residue" evidence="2">
    <location>
        <position position="1"/>
    </location>
</feature>
<evidence type="ECO:0000313" key="2">
    <source>
        <dbReference type="EMBL" id="EFZ15390.1"/>
    </source>
</evidence>
<evidence type="ECO:0000259" key="1">
    <source>
        <dbReference type="Pfam" id="PF04236"/>
    </source>
</evidence>
<dbReference type="OMA" id="ISTEYWS"/>
<name>E9IVL5_SOLIN</name>
<dbReference type="HOGENOM" id="CLU_1543926_0_0_1"/>
<feature type="non-terminal residue" evidence="2">
    <location>
        <position position="174"/>
    </location>
</feature>
<dbReference type="InterPro" id="IPR007350">
    <property type="entry name" value="Transposase_Tc5_C"/>
</dbReference>
<feature type="domain" description="Transposase Tc5 C-terminal" evidence="1">
    <location>
        <begin position="131"/>
        <end position="174"/>
    </location>
</feature>
<gene>
    <name evidence="2" type="ORF">SINV_15203</name>
</gene>
<sequence>IHSGFQIRKTHCRTFQNLVHRSISTEYWSSKHTIHLLDSWTGHCPSQLEQHIPQGKEVTFFTILKKTTDIIQPLNVFGFQIWKNFVHFLNNVILQEEDINLHSRNEIIKLQSLTHNQFSCPRFKNLFKYSWYKSGYLETRPKHFQNPVEFCYFKTKKHIPKCSICGTAALMRCA</sequence>
<reference evidence="2" key="1">
    <citation type="journal article" date="2011" name="Proc. Natl. Acad. Sci. U.S.A.">
        <title>The genome of the fire ant Solenopsis invicta.</title>
        <authorList>
            <person name="Wurm Y."/>
            <person name="Wang J."/>
            <person name="Riba-Grognuz O."/>
            <person name="Corona M."/>
            <person name="Nygaard S."/>
            <person name="Hunt B.G."/>
            <person name="Ingram K.K."/>
            <person name="Falquet L."/>
            <person name="Nipitwattanaphon M."/>
            <person name="Gotzek D."/>
            <person name="Dijkstra M.B."/>
            <person name="Oettler J."/>
            <person name="Comtesse F."/>
            <person name="Shih C.J."/>
            <person name="Wu W.J."/>
            <person name="Yang C.C."/>
            <person name="Thomas J."/>
            <person name="Beaudoing E."/>
            <person name="Pradervand S."/>
            <person name="Flegel V."/>
            <person name="Cook E.D."/>
            <person name="Fabbretti R."/>
            <person name="Stockinger H."/>
            <person name="Long L."/>
            <person name="Farmerie W.G."/>
            <person name="Oakey J."/>
            <person name="Boomsma J.J."/>
            <person name="Pamilo P."/>
            <person name="Yi S.V."/>
            <person name="Heinze J."/>
            <person name="Goodisman M.A."/>
            <person name="Farinelli L."/>
            <person name="Harshman K."/>
            <person name="Hulo N."/>
            <person name="Cerutti L."/>
            <person name="Xenarios I."/>
            <person name="Shoemaker D."/>
            <person name="Keller L."/>
        </authorList>
    </citation>
    <scope>NUCLEOTIDE SEQUENCE [LARGE SCALE GENOMIC DNA]</scope>
</reference>
<dbReference type="AlphaFoldDB" id="E9IVL5"/>
<dbReference type="EMBL" id="GL766265">
    <property type="protein sequence ID" value="EFZ15390.1"/>
    <property type="molecule type" value="Genomic_DNA"/>
</dbReference>
<accession>E9IVL5</accession>
<organism>
    <name type="scientific">Solenopsis invicta</name>
    <name type="common">Red imported fire ant</name>
    <name type="synonym">Solenopsis wagneri</name>
    <dbReference type="NCBI Taxonomy" id="13686"/>
    <lineage>
        <taxon>Eukaryota</taxon>
        <taxon>Metazoa</taxon>
        <taxon>Ecdysozoa</taxon>
        <taxon>Arthropoda</taxon>
        <taxon>Hexapoda</taxon>
        <taxon>Insecta</taxon>
        <taxon>Pterygota</taxon>
        <taxon>Neoptera</taxon>
        <taxon>Endopterygota</taxon>
        <taxon>Hymenoptera</taxon>
        <taxon>Apocrita</taxon>
        <taxon>Aculeata</taxon>
        <taxon>Formicoidea</taxon>
        <taxon>Formicidae</taxon>
        <taxon>Myrmicinae</taxon>
        <taxon>Solenopsis</taxon>
    </lineage>
</organism>